<keyword evidence="1" id="KW-1133">Transmembrane helix</keyword>
<name>A0A9E6MRH7_9ACTN</name>
<keyword evidence="1" id="KW-0812">Transmembrane</keyword>
<protein>
    <submittedName>
        <fullName evidence="3">Uncharacterized protein</fullName>
    </submittedName>
</protein>
<evidence type="ECO:0000313" key="4">
    <source>
        <dbReference type="Proteomes" id="UP000636394"/>
    </source>
</evidence>
<dbReference type="Proteomes" id="UP000671910">
    <property type="component" value="Chromosome"/>
</dbReference>
<dbReference type="EMBL" id="WPCR01000003">
    <property type="protein sequence ID" value="NHM13726.1"/>
    <property type="molecule type" value="Genomic_DNA"/>
</dbReference>
<evidence type="ECO:0000313" key="3">
    <source>
        <dbReference type="EMBL" id="QTU85094.1"/>
    </source>
</evidence>
<dbReference type="KEGG" id="ebz:J7S26_04095"/>
<feature type="transmembrane region" description="Helical" evidence="1">
    <location>
        <begin position="34"/>
        <end position="59"/>
    </location>
</feature>
<keyword evidence="4" id="KW-1185">Reference proteome</keyword>
<reference evidence="3" key="2">
    <citation type="submission" date="2021-04" db="EMBL/GenBank/DDBJ databases">
        <title>Novel species in family Eggerthellaceae.</title>
        <authorList>
            <person name="Zhang G."/>
        </authorList>
    </citation>
    <scope>NUCLEOTIDE SEQUENCE</scope>
    <source>
        <strain evidence="3">Zg-886</strain>
    </source>
</reference>
<dbReference type="EMBL" id="CP072829">
    <property type="protein sequence ID" value="QTU85094.1"/>
    <property type="molecule type" value="Genomic_DNA"/>
</dbReference>
<gene>
    <name evidence="2" type="ORF">GMI68_02875</name>
    <name evidence="3" type="ORF">J7S26_04095</name>
</gene>
<organism evidence="3 5">
    <name type="scientific">Xiamenia xianingshaonis</name>
    <dbReference type="NCBI Taxonomy" id="2682776"/>
    <lineage>
        <taxon>Bacteria</taxon>
        <taxon>Bacillati</taxon>
        <taxon>Actinomycetota</taxon>
        <taxon>Coriobacteriia</taxon>
        <taxon>Eggerthellales</taxon>
        <taxon>Eggerthellaceae</taxon>
        <taxon>Xiamenia</taxon>
    </lineage>
</organism>
<evidence type="ECO:0000256" key="1">
    <source>
        <dbReference type="SAM" id="Phobius"/>
    </source>
</evidence>
<evidence type="ECO:0000313" key="5">
    <source>
        <dbReference type="Proteomes" id="UP000671910"/>
    </source>
</evidence>
<accession>A0A9E6MRH7</accession>
<proteinExistence type="predicted"/>
<keyword evidence="1" id="KW-0472">Membrane</keyword>
<dbReference type="AlphaFoldDB" id="A0A9E6MRH7"/>
<sequence>MARKNDDYDWLDDPFDEKKAAAEREQAGSGKTGMALGIGCVVFVLIAAAAVIGGGMMLLGSIG</sequence>
<dbReference type="Proteomes" id="UP000636394">
    <property type="component" value="Unassembled WGS sequence"/>
</dbReference>
<reference evidence="2 4" key="1">
    <citation type="submission" date="2019-11" db="EMBL/GenBank/DDBJ databases">
        <title>Eggerthellaceae novel genus isolated from the rectal contents of marmort.</title>
        <authorList>
            <person name="Zhang G."/>
        </authorList>
    </citation>
    <scope>NUCLEOTIDE SEQUENCE [LARGE SCALE GENOMIC DNA]</scope>
    <source>
        <strain evidence="2">Zg-886</strain>
        <strain evidence="4">zg-886</strain>
    </source>
</reference>
<evidence type="ECO:0000313" key="2">
    <source>
        <dbReference type="EMBL" id="NHM13726.1"/>
    </source>
</evidence>
<dbReference type="RefSeq" id="WP_165057743.1">
    <property type="nucleotide sequence ID" value="NZ_CP072829.1"/>
</dbReference>